<name>A0A285CS55_9BACI</name>
<evidence type="ECO:0000313" key="1">
    <source>
        <dbReference type="EMBL" id="SNX69793.1"/>
    </source>
</evidence>
<dbReference type="EMBL" id="OAOP01000003">
    <property type="protein sequence ID" value="SNX69793.1"/>
    <property type="molecule type" value="Genomic_DNA"/>
</dbReference>
<reference evidence="1 2" key="1">
    <citation type="submission" date="2017-08" db="EMBL/GenBank/DDBJ databases">
        <authorList>
            <person name="de Groot N.N."/>
        </authorList>
    </citation>
    <scope>NUCLEOTIDE SEQUENCE [LARGE SCALE GENOMIC DNA]</scope>
    <source>
        <strain evidence="1 2">JC228</strain>
    </source>
</reference>
<gene>
    <name evidence="1" type="ORF">SAMN05877753_103232</name>
</gene>
<dbReference type="Proteomes" id="UP000219546">
    <property type="component" value="Unassembled WGS sequence"/>
</dbReference>
<protein>
    <submittedName>
        <fullName evidence="1">Uncharacterized protein</fullName>
    </submittedName>
</protein>
<sequence>MVQKIVTRASLQARCEYKKAGDEATCPECEKLVLFHSTDTKAGMFTIK</sequence>
<proteinExistence type="predicted"/>
<accession>A0A285CS55</accession>
<dbReference type="AlphaFoldDB" id="A0A285CS55"/>
<organism evidence="1 2">
    <name type="scientific">Bacillus oleivorans</name>
    <dbReference type="NCBI Taxonomy" id="1448271"/>
    <lineage>
        <taxon>Bacteria</taxon>
        <taxon>Bacillati</taxon>
        <taxon>Bacillota</taxon>
        <taxon>Bacilli</taxon>
        <taxon>Bacillales</taxon>
        <taxon>Bacillaceae</taxon>
        <taxon>Bacillus</taxon>
    </lineage>
</organism>
<evidence type="ECO:0000313" key="2">
    <source>
        <dbReference type="Proteomes" id="UP000219546"/>
    </source>
</evidence>
<keyword evidence="2" id="KW-1185">Reference proteome</keyword>